<organism evidence="1">
    <name type="scientific">marine sediment metagenome</name>
    <dbReference type="NCBI Taxonomy" id="412755"/>
    <lineage>
        <taxon>unclassified sequences</taxon>
        <taxon>metagenomes</taxon>
        <taxon>ecological metagenomes</taxon>
    </lineage>
</organism>
<reference evidence="1" key="1">
    <citation type="journal article" date="2014" name="Front. Microbiol.">
        <title>High frequency of phylogenetically diverse reductive dehalogenase-homologous genes in deep subseafloor sedimentary metagenomes.</title>
        <authorList>
            <person name="Kawai M."/>
            <person name="Futagami T."/>
            <person name="Toyoda A."/>
            <person name="Takaki Y."/>
            <person name="Nishi S."/>
            <person name="Hori S."/>
            <person name="Arai W."/>
            <person name="Tsubouchi T."/>
            <person name="Morono Y."/>
            <person name="Uchiyama I."/>
            <person name="Ito T."/>
            <person name="Fujiyama A."/>
            <person name="Inagaki F."/>
            <person name="Takami H."/>
        </authorList>
    </citation>
    <scope>NUCLEOTIDE SEQUENCE</scope>
    <source>
        <strain evidence="1">Expedition CK06-06</strain>
    </source>
</reference>
<proteinExistence type="predicted"/>
<feature type="non-terminal residue" evidence="1">
    <location>
        <position position="1"/>
    </location>
</feature>
<protein>
    <submittedName>
        <fullName evidence="1">Uncharacterized protein</fullName>
    </submittedName>
</protein>
<comment type="caution">
    <text evidence="1">The sequence shown here is derived from an EMBL/GenBank/DDBJ whole genome shotgun (WGS) entry which is preliminary data.</text>
</comment>
<feature type="non-terminal residue" evidence="1">
    <location>
        <position position="66"/>
    </location>
</feature>
<gene>
    <name evidence="1" type="ORF">S01H4_66625</name>
</gene>
<name>X1DW74_9ZZZZ</name>
<accession>X1DW74</accession>
<dbReference type="AlphaFoldDB" id="X1DW74"/>
<sequence length="66" mass="7254">YISVEAGFRSDGASGAVDIKGSRSWWIHDKVCEVPEFDDGSPITAWQAAQIISDLLAWESKMIKSP</sequence>
<evidence type="ECO:0000313" key="1">
    <source>
        <dbReference type="EMBL" id="GAH25291.1"/>
    </source>
</evidence>
<dbReference type="EMBL" id="BART01041371">
    <property type="protein sequence ID" value="GAH25291.1"/>
    <property type="molecule type" value="Genomic_DNA"/>
</dbReference>